<dbReference type="InterPro" id="IPR031631">
    <property type="entry name" value="Glyco_hydro_63N"/>
</dbReference>
<evidence type="ECO:0000256" key="12">
    <source>
        <dbReference type="ARBA" id="ARBA00052431"/>
    </source>
</evidence>
<dbReference type="EMBL" id="FJOG01000015">
    <property type="protein sequence ID" value="CZR60160.1"/>
    <property type="molecule type" value="Genomic_DNA"/>
</dbReference>
<feature type="signal peptide" evidence="15">
    <location>
        <begin position="1"/>
        <end position="22"/>
    </location>
</feature>
<evidence type="ECO:0000256" key="13">
    <source>
        <dbReference type="RuleBase" id="RU368089"/>
    </source>
</evidence>
<keyword evidence="10 13" id="KW-0326">Glycosidase</keyword>
<dbReference type="GO" id="GO:0006491">
    <property type="term" value="P:N-glycan processing"/>
    <property type="evidence" value="ECO:0007669"/>
    <property type="project" value="EnsemblFungi"/>
</dbReference>
<dbReference type="Gene3D" id="1.50.10.10">
    <property type="match status" value="1"/>
</dbReference>
<comment type="function">
    <text evidence="13">Cleaves the distal alpha 1,2-linked glucose residue from the Glc(3)Man(9)GlcNAc(2) oligosaccharide precursor.</text>
</comment>
<evidence type="ECO:0000313" key="18">
    <source>
        <dbReference type="EMBL" id="CZR60160.1"/>
    </source>
</evidence>
<evidence type="ECO:0000256" key="7">
    <source>
        <dbReference type="ARBA" id="ARBA00022989"/>
    </source>
</evidence>
<accession>A0A1L7X555</accession>
<comment type="subcellular location">
    <subcellularLocation>
        <location evidence="1 13">Endoplasmic reticulum membrane</location>
        <topology evidence="1 13">Single-pass type II membrane protein</topology>
    </subcellularLocation>
</comment>
<organism evidence="18 19">
    <name type="scientific">Phialocephala subalpina</name>
    <dbReference type="NCBI Taxonomy" id="576137"/>
    <lineage>
        <taxon>Eukaryota</taxon>
        <taxon>Fungi</taxon>
        <taxon>Dikarya</taxon>
        <taxon>Ascomycota</taxon>
        <taxon>Pezizomycotina</taxon>
        <taxon>Leotiomycetes</taxon>
        <taxon>Helotiales</taxon>
        <taxon>Mollisiaceae</taxon>
        <taxon>Phialocephala</taxon>
        <taxon>Phialocephala fortinii species complex</taxon>
    </lineage>
</organism>
<evidence type="ECO:0000256" key="9">
    <source>
        <dbReference type="ARBA" id="ARBA00023180"/>
    </source>
</evidence>
<dbReference type="PANTHER" id="PTHR10412:SF11">
    <property type="entry name" value="MANNOSYL-OLIGOSACCHARIDE GLUCOSIDASE"/>
    <property type="match status" value="1"/>
</dbReference>
<keyword evidence="4 13" id="KW-0378">Hydrolase</keyword>
<dbReference type="GO" id="GO:0070880">
    <property type="term" value="P:fungal-type cell wall beta-glucan biosynthetic process"/>
    <property type="evidence" value="ECO:0007669"/>
    <property type="project" value="EnsemblFungi"/>
</dbReference>
<evidence type="ECO:0000256" key="8">
    <source>
        <dbReference type="ARBA" id="ARBA00023136"/>
    </source>
</evidence>
<evidence type="ECO:0000259" key="16">
    <source>
        <dbReference type="Pfam" id="PF03200"/>
    </source>
</evidence>
<evidence type="ECO:0000256" key="1">
    <source>
        <dbReference type="ARBA" id="ARBA00004648"/>
    </source>
</evidence>
<dbReference type="InterPro" id="IPR031335">
    <property type="entry name" value="Glyco_hydro_63_C"/>
</dbReference>
<comment type="catalytic activity">
    <reaction evidence="12 13">
        <text>N(4)-(alpha-D-Glc-(1-&gt;2)-alpha-D-Glc-(1-&gt;3)-alpha-D-Glc-(1-&gt;3)-alpha-D-Man-(1-&gt;2)-alpha-D-Man-(1-&gt;2)-alpha-D-Man-(1-&gt;3)-[alpha-D-Man-(1-&gt;2)-alpha-D-Man-(1-&gt;3)-[alpha-D-Man-(1-&gt;2)-alpha-D-Man-(1-&gt;6)]-alpha-D-Man-(1-&gt;6)]-beta-D-Man-(1-&gt;4)-beta-D-GlcNAc-(1-&gt;4)-beta-D-GlcNAc)-L-asparaginyl-[protein] + H2O = N(4)-(alpha-D-Glc-(1-&gt;3)-alpha-D-Glc-(1-&gt;3)-alpha-D-Man-(1-&gt;2)-alpha-D-Man-(1-&gt;2)-alpha-D-Man-(1-&gt;3)-[alpha-D-Man-(1-&gt;2)-alpha-D-Man-(1-&gt;3)-[alpha-D-Man-(1-&gt;2)-alpha-D-Man-(1-&gt;6)]-alpha-D-Man-(1-&gt;6)]-beta-D-Man-(1-&gt;4)-beta-D-GlcNAc-(1-&gt;4)-beta-D-GlcNAc)-L-asparaginyl-[protein] + beta-D-glucose</text>
        <dbReference type="Rhea" id="RHEA:55988"/>
        <dbReference type="Rhea" id="RHEA-COMP:12806"/>
        <dbReference type="Rhea" id="RHEA-COMP:14355"/>
        <dbReference type="ChEBI" id="CHEBI:15377"/>
        <dbReference type="ChEBI" id="CHEBI:15903"/>
        <dbReference type="ChEBI" id="CHEBI:59082"/>
        <dbReference type="ChEBI" id="CHEBI:132537"/>
        <dbReference type="EC" id="3.2.1.106"/>
    </reaction>
</comment>
<dbReference type="InterPro" id="IPR012341">
    <property type="entry name" value="6hp_glycosidase-like_sf"/>
</dbReference>
<evidence type="ECO:0000256" key="11">
    <source>
        <dbReference type="ARBA" id="ARBA00038888"/>
    </source>
</evidence>
<dbReference type="OrthoDB" id="410058at2759"/>
<evidence type="ECO:0000256" key="3">
    <source>
        <dbReference type="ARBA" id="ARBA00022692"/>
    </source>
</evidence>
<proteinExistence type="inferred from homology"/>
<evidence type="ECO:0000256" key="6">
    <source>
        <dbReference type="ARBA" id="ARBA00022968"/>
    </source>
</evidence>
<dbReference type="EC" id="3.2.1.106" evidence="11 13"/>
<keyword evidence="15" id="KW-0732">Signal</keyword>
<protein>
    <recommendedName>
        <fullName evidence="11 13">Mannosyl-oligosaccharide glucosidase</fullName>
        <ecNumber evidence="11 13">3.2.1.106</ecNumber>
    </recommendedName>
    <alternativeName>
        <fullName evidence="14">Glucosidase I</fullName>
    </alternativeName>
</protein>
<evidence type="ECO:0000256" key="2">
    <source>
        <dbReference type="ARBA" id="ARBA00010833"/>
    </source>
</evidence>
<evidence type="ECO:0000259" key="17">
    <source>
        <dbReference type="Pfam" id="PF16923"/>
    </source>
</evidence>
<feature type="domain" description="Glycosyl hydrolase family 63 N-terminal" evidence="17">
    <location>
        <begin position="41"/>
        <end position="266"/>
    </location>
</feature>
<comment type="pathway">
    <text evidence="14">Glycan metabolism; N-glycan degradation.</text>
</comment>
<dbReference type="Gene3D" id="2.70.98.110">
    <property type="entry name" value="Glycosyl hydrolase family 63, N-terminal domain"/>
    <property type="match status" value="1"/>
</dbReference>
<keyword evidence="7" id="KW-1133">Transmembrane helix</keyword>
<evidence type="ECO:0000256" key="14">
    <source>
        <dbReference type="RuleBase" id="RU369107"/>
    </source>
</evidence>
<dbReference type="AlphaFoldDB" id="A0A1L7X555"/>
<keyword evidence="8" id="KW-0472">Membrane</keyword>
<dbReference type="GO" id="GO:0098553">
    <property type="term" value="C:lumenal side of endoplasmic reticulum membrane"/>
    <property type="evidence" value="ECO:0007669"/>
    <property type="project" value="EnsemblFungi"/>
</dbReference>
<dbReference type="SUPFAM" id="SSF48208">
    <property type="entry name" value="Six-hairpin glycosidases"/>
    <property type="match status" value="1"/>
</dbReference>
<reference evidence="18 19" key="1">
    <citation type="submission" date="2016-03" db="EMBL/GenBank/DDBJ databases">
        <authorList>
            <person name="Ploux O."/>
        </authorList>
    </citation>
    <scope>NUCLEOTIDE SEQUENCE [LARGE SCALE GENOMIC DNA]</scope>
    <source>
        <strain evidence="18 19">UAMH 11012</strain>
    </source>
</reference>
<keyword evidence="9 14" id="KW-0325">Glycoprotein</keyword>
<feature type="chain" id="PRO_5009875224" description="Mannosyl-oligosaccharide glucosidase" evidence="15">
    <location>
        <begin position="23"/>
        <end position="819"/>
    </location>
</feature>
<keyword evidence="5 13" id="KW-0256">Endoplasmic reticulum</keyword>
<keyword evidence="3" id="KW-0812">Transmembrane</keyword>
<dbReference type="Pfam" id="PF16923">
    <property type="entry name" value="Glyco_hydro_63N"/>
    <property type="match status" value="1"/>
</dbReference>
<gene>
    <name evidence="18" type="ORF">PAC_10056</name>
</gene>
<evidence type="ECO:0000256" key="15">
    <source>
        <dbReference type="SAM" id="SignalP"/>
    </source>
</evidence>
<evidence type="ECO:0000313" key="19">
    <source>
        <dbReference type="Proteomes" id="UP000184330"/>
    </source>
</evidence>
<dbReference type="InterPro" id="IPR038518">
    <property type="entry name" value="Glyco_hydro_63N_sf"/>
</dbReference>
<keyword evidence="6" id="KW-0735">Signal-anchor</keyword>
<dbReference type="GO" id="GO:0009311">
    <property type="term" value="P:oligosaccharide metabolic process"/>
    <property type="evidence" value="ECO:0007669"/>
    <property type="project" value="UniProtKB-UniRule"/>
</dbReference>
<keyword evidence="19" id="KW-1185">Reference proteome</keyword>
<sequence>MQLLTPLSLLTAALVAASSGAADTTDSAILYKEVARNTNQSLLWGPYRPNLYFGVRPRIPKSLVGGLMWSKVDNFQDVQSNMRHTCEQGDGMRGYGWDEYDARTGGKQTIYDEGNGIDITTTFVKIPGGSNGGSWATRVRGTARKDSPPDLKTTVIFYASLEGLGSLEVENEEDTGYEADVTLKGDSQGLGEYKLTVTGGRGYHPKPMHPADDEKPLDRTLVNSITVPEQAIWQAKPILFKMLKDQIDQYLEKYGEENAPPPWQTYTIINKPGPGNMHMIQKVFEGNFEFDIIFNSGSAGKVYTSQDVTSLIEKSNKAFWERFIATFDLQPPFAIESLQRFSSNLFSNLIGGLGYFYGDSVVDRSYAPEYDEENEGFHTETAEARGRKQEKLEGPTELYTTVPSRSFFPRGFLWDEGFHLMPIVDWDMDLALEIVKSWFSLIDDDGWIGREQILGAEARSKVPQEFQVQYPHYANPPTLFFIIDSFISKLGALNGTTGGDKTNTESLGAKPNSVHLRSPELGLQYLTELYPKLKKHYYWFRKTQFGDLKSYDRDAFSTKEAYRWRGRSERHILTSGLDDYPRPQPPHPGELHVDLISWMGMMTKSLKNIASLLKYEDDVKELTTIETAILRNIDDLHWSEKEKCYCDATIDDFEENLLVCHKGYISLFPFLTGLVDPKSEKLGHILKLLGDENELWSEFGIRSLSKSDPFYGTDENYWRGPIWMNMNYLALVQLLKYAQTPGPHQSTAKDLYTRLRLNLIKTVFDSWQETGFAWEQYNPETGKGQRTQHFTGWTSLVVKIMGMPDLSEGKYGVQGHDEL</sequence>
<dbReference type="InterPro" id="IPR004888">
    <property type="entry name" value="Glycoside_hydrolase_63"/>
</dbReference>
<dbReference type="FunFam" id="1.50.10.10:FF:000027">
    <property type="entry name" value="Probable mannosyl-oligosaccharide glucosidase"/>
    <property type="match status" value="1"/>
</dbReference>
<dbReference type="GO" id="GO:0004573">
    <property type="term" value="F:Glc3Man9GlcNAc2 oligosaccharide glucosidase activity"/>
    <property type="evidence" value="ECO:0007669"/>
    <property type="project" value="UniProtKB-UniRule"/>
</dbReference>
<dbReference type="STRING" id="576137.A0A1L7X555"/>
<dbReference type="InterPro" id="IPR008928">
    <property type="entry name" value="6-hairpin_glycosidase_sf"/>
</dbReference>
<dbReference type="PANTHER" id="PTHR10412">
    <property type="entry name" value="MANNOSYL-OLIGOSACCHARIDE GLUCOSIDASE"/>
    <property type="match status" value="1"/>
</dbReference>
<feature type="domain" description="Glycosyl hydrolase family 63 C-terminal" evidence="16">
    <location>
        <begin position="304"/>
        <end position="802"/>
    </location>
</feature>
<dbReference type="FunFam" id="2.70.98.110:FF:000003">
    <property type="entry name" value="Probable mannosyl-oligosaccharide glucosidase"/>
    <property type="match status" value="1"/>
</dbReference>
<comment type="similarity">
    <text evidence="2 13">Belongs to the glycosyl hydrolase 63 family.</text>
</comment>
<evidence type="ECO:0000256" key="5">
    <source>
        <dbReference type="ARBA" id="ARBA00022824"/>
    </source>
</evidence>
<evidence type="ECO:0000256" key="10">
    <source>
        <dbReference type="ARBA" id="ARBA00023295"/>
    </source>
</evidence>
<dbReference type="GO" id="GO:0006488">
    <property type="term" value="P:dolichol-linked oligosaccharide biosynthetic process"/>
    <property type="evidence" value="ECO:0007669"/>
    <property type="project" value="EnsemblFungi"/>
</dbReference>
<dbReference type="Pfam" id="PF03200">
    <property type="entry name" value="Glyco_hydro_63"/>
    <property type="match status" value="1"/>
</dbReference>
<dbReference type="Proteomes" id="UP000184330">
    <property type="component" value="Unassembled WGS sequence"/>
</dbReference>
<name>A0A1L7X555_9HELO</name>
<evidence type="ECO:0000256" key="4">
    <source>
        <dbReference type="ARBA" id="ARBA00022801"/>
    </source>
</evidence>